<keyword evidence="3" id="KW-1185">Reference proteome</keyword>
<dbReference type="InterPro" id="IPR036388">
    <property type="entry name" value="WH-like_DNA-bd_sf"/>
</dbReference>
<dbReference type="Gene3D" id="1.10.10.10">
    <property type="entry name" value="Winged helix-like DNA-binding domain superfamily/Winged helix DNA-binding domain"/>
    <property type="match status" value="1"/>
</dbReference>
<gene>
    <name evidence="2" type="ORF">GCM10010406_07390</name>
</gene>
<feature type="domain" description="HTH luxR-type" evidence="1">
    <location>
        <begin position="263"/>
        <end position="328"/>
    </location>
</feature>
<accession>A0ABP5Y2J6</accession>
<evidence type="ECO:0000313" key="2">
    <source>
        <dbReference type="EMBL" id="GAA2473948.1"/>
    </source>
</evidence>
<evidence type="ECO:0000313" key="3">
    <source>
        <dbReference type="Proteomes" id="UP001501358"/>
    </source>
</evidence>
<name>A0ABP5Y2J6_9ACTN</name>
<dbReference type="InterPro" id="IPR016032">
    <property type="entry name" value="Sig_transdc_resp-reg_C-effctor"/>
</dbReference>
<dbReference type="InterPro" id="IPR051797">
    <property type="entry name" value="TrmB-like"/>
</dbReference>
<sequence>MTEERVRVRARELYRMALADAAWTPSRIRVRTGWSAEELEQALQRLARLGLVTPFDEAPSGWSVLSPATAMAHLVESSERRTEELVEAVSRSRAALAEVAGDYQAVHTEQFAAQQVEVAVHPAQVAAILEEAAQRAGSEILSLHPGRPFSPAQLLAGDERNREAINRGVTMRSIHLAASAAAPHMRTHLRELVQSGAEVRTAATLPMRLIIVDRSLAIVPAEEPEDENAAMVIRNAALVSVLRRVFDHCWASAADLLVGDGEGDAGWAVAGTRNHEVVRMLAAGLTDEAIGRKLGLSDRTVRRIVAELMSQVGAESRFQAGVNMVRLGWLDDAPPPPLSGALPAIG</sequence>
<dbReference type="PANTHER" id="PTHR34293">
    <property type="entry name" value="HTH-TYPE TRANSCRIPTIONAL REGULATOR TRMBL2"/>
    <property type="match status" value="1"/>
</dbReference>
<dbReference type="RefSeq" id="WP_182311540.1">
    <property type="nucleotide sequence ID" value="NZ_BAAATA010000003.1"/>
</dbReference>
<dbReference type="InterPro" id="IPR000792">
    <property type="entry name" value="Tscrpt_reg_LuxR_C"/>
</dbReference>
<dbReference type="CDD" id="cd06170">
    <property type="entry name" value="LuxR_C_like"/>
    <property type="match status" value="1"/>
</dbReference>
<organism evidence="2 3">
    <name type="scientific">Streptomyces thermolineatus</name>
    <dbReference type="NCBI Taxonomy" id="44033"/>
    <lineage>
        <taxon>Bacteria</taxon>
        <taxon>Bacillati</taxon>
        <taxon>Actinomycetota</taxon>
        <taxon>Actinomycetes</taxon>
        <taxon>Kitasatosporales</taxon>
        <taxon>Streptomycetaceae</taxon>
        <taxon>Streptomyces</taxon>
    </lineage>
</organism>
<comment type="caution">
    <text evidence="2">The sequence shown here is derived from an EMBL/GenBank/DDBJ whole genome shotgun (WGS) entry which is preliminary data.</text>
</comment>
<reference evidence="3" key="1">
    <citation type="journal article" date="2019" name="Int. J. Syst. Evol. Microbiol.">
        <title>The Global Catalogue of Microorganisms (GCM) 10K type strain sequencing project: providing services to taxonomists for standard genome sequencing and annotation.</title>
        <authorList>
            <consortium name="The Broad Institute Genomics Platform"/>
            <consortium name="The Broad Institute Genome Sequencing Center for Infectious Disease"/>
            <person name="Wu L."/>
            <person name="Ma J."/>
        </authorList>
    </citation>
    <scope>NUCLEOTIDE SEQUENCE [LARGE SCALE GENOMIC DNA]</scope>
    <source>
        <strain evidence="3">JCM 6307</strain>
    </source>
</reference>
<protein>
    <submittedName>
        <fullName evidence="2">LuxR family transcriptional regulator</fullName>
    </submittedName>
</protein>
<dbReference type="Pfam" id="PF00196">
    <property type="entry name" value="GerE"/>
    <property type="match status" value="1"/>
</dbReference>
<proteinExistence type="predicted"/>
<dbReference type="EMBL" id="BAAATA010000003">
    <property type="protein sequence ID" value="GAA2473948.1"/>
    <property type="molecule type" value="Genomic_DNA"/>
</dbReference>
<dbReference type="Proteomes" id="UP001501358">
    <property type="component" value="Unassembled WGS sequence"/>
</dbReference>
<dbReference type="SMART" id="SM00421">
    <property type="entry name" value="HTH_LUXR"/>
    <property type="match status" value="1"/>
</dbReference>
<dbReference type="PANTHER" id="PTHR34293:SF1">
    <property type="entry name" value="HTH-TYPE TRANSCRIPTIONAL REGULATOR TRMBL2"/>
    <property type="match status" value="1"/>
</dbReference>
<dbReference type="SUPFAM" id="SSF46894">
    <property type="entry name" value="C-terminal effector domain of the bipartite response regulators"/>
    <property type="match status" value="1"/>
</dbReference>
<dbReference type="PROSITE" id="PS50043">
    <property type="entry name" value="HTH_LUXR_2"/>
    <property type="match status" value="1"/>
</dbReference>
<evidence type="ECO:0000259" key="1">
    <source>
        <dbReference type="PROSITE" id="PS50043"/>
    </source>
</evidence>